<dbReference type="EMBL" id="ADKM02000040">
    <property type="protein sequence ID" value="EGC04095.1"/>
    <property type="molecule type" value="Genomic_DNA"/>
</dbReference>
<evidence type="ECO:0000313" key="4">
    <source>
        <dbReference type="Proteomes" id="UP000004259"/>
    </source>
</evidence>
<dbReference type="Proteomes" id="UP000004259">
    <property type="component" value="Unassembled WGS sequence"/>
</dbReference>
<dbReference type="OrthoDB" id="1821720at2"/>
<dbReference type="Gene3D" id="3.30.565.10">
    <property type="entry name" value="Histidine kinase-like ATPase, C-terminal domain"/>
    <property type="match status" value="1"/>
</dbReference>
<dbReference type="Pfam" id="PF14501">
    <property type="entry name" value="HATPase_c_5"/>
    <property type="match status" value="1"/>
</dbReference>
<feature type="transmembrane region" description="Helical" evidence="1">
    <location>
        <begin position="150"/>
        <end position="169"/>
    </location>
</feature>
<evidence type="ECO:0000259" key="2">
    <source>
        <dbReference type="Pfam" id="PF14501"/>
    </source>
</evidence>
<accession>E9S9F0</accession>
<dbReference type="InterPro" id="IPR036890">
    <property type="entry name" value="HATPase_C_sf"/>
</dbReference>
<proteinExistence type="predicted"/>
<feature type="transmembrane region" description="Helical" evidence="1">
    <location>
        <begin position="59"/>
        <end position="75"/>
    </location>
</feature>
<feature type="transmembrane region" description="Helical" evidence="1">
    <location>
        <begin position="6"/>
        <end position="28"/>
    </location>
</feature>
<dbReference type="RefSeq" id="WP_002847592.1">
    <property type="nucleotide sequence ID" value="NZ_ADKM02000040.1"/>
</dbReference>
<gene>
    <name evidence="3" type="ORF">CUS_6263</name>
</gene>
<protein>
    <submittedName>
        <fullName evidence="3">Conserved domain protein</fullName>
    </submittedName>
</protein>
<dbReference type="SUPFAM" id="SSF55874">
    <property type="entry name" value="ATPase domain of HSP90 chaperone/DNA topoisomerase II/histidine kinase"/>
    <property type="match status" value="1"/>
</dbReference>
<keyword evidence="1" id="KW-0812">Transmembrane</keyword>
<reference evidence="3 4" key="1">
    <citation type="submission" date="2011-02" db="EMBL/GenBank/DDBJ databases">
        <authorList>
            <person name="Nelson K.E."/>
            <person name="Sutton G."/>
            <person name="Torralba M."/>
            <person name="Durkin S."/>
            <person name="Harkins D."/>
            <person name="Montgomery R."/>
            <person name="Ziemer C."/>
            <person name="Klaassens E."/>
            <person name="Ocuiv P."/>
            <person name="Morrison M."/>
        </authorList>
    </citation>
    <scope>NUCLEOTIDE SEQUENCE [LARGE SCALE GENOMIC DNA]</scope>
    <source>
        <strain evidence="3 4">8</strain>
    </source>
</reference>
<comment type="caution">
    <text evidence="3">The sequence shown here is derived from an EMBL/GenBank/DDBJ whole genome shotgun (WGS) entry which is preliminary data.</text>
</comment>
<feature type="transmembrane region" description="Helical" evidence="1">
    <location>
        <begin position="35"/>
        <end position="53"/>
    </location>
</feature>
<dbReference type="AlphaFoldDB" id="E9S9F0"/>
<keyword evidence="1" id="KW-1133">Transmembrane helix</keyword>
<feature type="transmembrane region" description="Helical" evidence="1">
    <location>
        <begin position="82"/>
        <end position="101"/>
    </location>
</feature>
<dbReference type="STRING" id="246199.CUS_6263"/>
<name>E9S9F0_RUMAL</name>
<keyword evidence="1" id="KW-0472">Membrane</keyword>
<feature type="transmembrane region" description="Helical" evidence="1">
    <location>
        <begin position="189"/>
        <end position="208"/>
    </location>
</feature>
<dbReference type="InterPro" id="IPR032834">
    <property type="entry name" value="NatK-like_C"/>
</dbReference>
<dbReference type="GO" id="GO:0042802">
    <property type="term" value="F:identical protein binding"/>
    <property type="evidence" value="ECO:0007669"/>
    <property type="project" value="TreeGrafter"/>
</dbReference>
<organism evidence="3 4">
    <name type="scientific">Ruminococcus albus 8</name>
    <dbReference type="NCBI Taxonomy" id="246199"/>
    <lineage>
        <taxon>Bacteria</taxon>
        <taxon>Bacillati</taxon>
        <taxon>Bacillota</taxon>
        <taxon>Clostridia</taxon>
        <taxon>Eubacteriales</taxon>
        <taxon>Oscillospiraceae</taxon>
        <taxon>Ruminococcus</taxon>
    </lineage>
</organism>
<sequence>MTQILTNTGLYIIELIKLLLFAFGISSVKIKSPKLLAVSAAASVFAVMAISSVLNIYDYAILYGVFASFACIFALEKKRSVLFLLFEYLSICILDITNSNIVMLVTDLQIDRSSSYHEVDFMINSLTIPILLILRLVKSKYADKFPEFRISARYIVLMSIGQFLFMVYISSLTLFSFTGGSTIRDRRLTVIACLSCVVFVVVVFLLFFHKSNSVQKQKEIEYTRDLLRWQDKYYTYLLQKEEETKRFRHDIKNHLYAINTLLEYDQYDELDRYLKDLQIKMTPLNSGIHTGVRLVDVILHELSEEHSDVTVEWEGQLSENTNIAMMDMCTVFSNLLSNAFEAAQKCDDKWVKAKVSSESGALYVMISNSTSHELKYSGGAVATTKTGSGHGYGIRNVEDVVRKYSGKFSIKCSDGAVSAEAVLLN</sequence>
<feature type="domain" description="Sensor histidine kinase NatK-like C-terminal" evidence="2">
    <location>
        <begin position="324"/>
        <end position="417"/>
    </location>
</feature>
<evidence type="ECO:0000256" key="1">
    <source>
        <dbReference type="SAM" id="Phobius"/>
    </source>
</evidence>
<dbReference type="PANTHER" id="PTHR40448:SF1">
    <property type="entry name" value="TWO-COMPONENT SENSOR HISTIDINE KINASE"/>
    <property type="match status" value="1"/>
</dbReference>
<keyword evidence="4" id="KW-1185">Reference proteome</keyword>
<dbReference type="PANTHER" id="PTHR40448">
    <property type="entry name" value="TWO-COMPONENT SENSOR HISTIDINE KINASE"/>
    <property type="match status" value="1"/>
</dbReference>
<dbReference type="eggNOG" id="COG0642">
    <property type="taxonomic scope" value="Bacteria"/>
</dbReference>
<feature type="transmembrane region" description="Helical" evidence="1">
    <location>
        <begin position="121"/>
        <end position="138"/>
    </location>
</feature>
<evidence type="ECO:0000313" key="3">
    <source>
        <dbReference type="EMBL" id="EGC04095.1"/>
    </source>
</evidence>